<dbReference type="EMBL" id="CAJVCH010526075">
    <property type="protein sequence ID" value="CAG7822323.1"/>
    <property type="molecule type" value="Genomic_DNA"/>
</dbReference>
<dbReference type="OrthoDB" id="6418507at2759"/>
<feature type="non-terminal residue" evidence="1">
    <location>
        <position position="1"/>
    </location>
</feature>
<dbReference type="AlphaFoldDB" id="A0A8J2KWB7"/>
<reference evidence="1" key="1">
    <citation type="submission" date="2021-06" db="EMBL/GenBank/DDBJ databases">
        <authorList>
            <person name="Hodson N. C."/>
            <person name="Mongue J. A."/>
            <person name="Jaron S. K."/>
        </authorList>
    </citation>
    <scope>NUCLEOTIDE SEQUENCE</scope>
</reference>
<evidence type="ECO:0000313" key="2">
    <source>
        <dbReference type="Proteomes" id="UP000708208"/>
    </source>
</evidence>
<organism evidence="1 2">
    <name type="scientific">Allacma fusca</name>
    <dbReference type="NCBI Taxonomy" id="39272"/>
    <lineage>
        <taxon>Eukaryota</taxon>
        <taxon>Metazoa</taxon>
        <taxon>Ecdysozoa</taxon>
        <taxon>Arthropoda</taxon>
        <taxon>Hexapoda</taxon>
        <taxon>Collembola</taxon>
        <taxon>Symphypleona</taxon>
        <taxon>Sminthuridae</taxon>
        <taxon>Allacma</taxon>
    </lineage>
</organism>
<gene>
    <name evidence="1" type="ORF">AFUS01_LOCUS32605</name>
</gene>
<protein>
    <submittedName>
        <fullName evidence="1">Uncharacterized protein</fullName>
    </submittedName>
</protein>
<sequence length="126" mass="14789">KKDYGVRIKHLKIVLAEKTSPVNLGVHKRCQYSVFFLRETAETDEAKYVFSTHYSQIYHLVYEGIVSAESKIRGPGHQRQREELENILQILEKIMLLLPDLLQCRWQLHSLSRLLGRLSHPHNSIR</sequence>
<comment type="caution">
    <text evidence="1">The sequence shown here is derived from an EMBL/GenBank/DDBJ whole genome shotgun (WGS) entry which is preliminary data.</text>
</comment>
<feature type="non-terminal residue" evidence="1">
    <location>
        <position position="126"/>
    </location>
</feature>
<accession>A0A8J2KWB7</accession>
<keyword evidence="2" id="KW-1185">Reference proteome</keyword>
<name>A0A8J2KWB7_9HEXA</name>
<proteinExistence type="predicted"/>
<dbReference type="Proteomes" id="UP000708208">
    <property type="component" value="Unassembled WGS sequence"/>
</dbReference>
<evidence type="ECO:0000313" key="1">
    <source>
        <dbReference type="EMBL" id="CAG7822323.1"/>
    </source>
</evidence>